<protein>
    <submittedName>
        <fullName evidence="1">Uncharacterized protein</fullName>
    </submittedName>
</protein>
<dbReference type="KEGG" id="rgu:A4W93_19915"/>
<dbReference type="PANTHER" id="PTHR32097">
    <property type="entry name" value="CAMP-BINDING PROTEIN 1-RELATED"/>
    <property type="match status" value="1"/>
</dbReference>
<dbReference type="PANTHER" id="PTHR32097:SF18">
    <property type="entry name" value="RING-TYPE DOMAIN-CONTAINING PROTEIN"/>
    <property type="match status" value="1"/>
</dbReference>
<dbReference type="CDD" id="cd06974">
    <property type="entry name" value="TerD_like"/>
    <property type="match status" value="1"/>
</dbReference>
<gene>
    <name evidence="1" type="ORF">A4W93_19915</name>
</gene>
<evidence type="ECO:0000313" key="2">
    <source>
        <dbReference type="Proteomes" id="UP000193427"/>
    </source>
</evidence>
<dbReference type="InterPro" id="IPR051324">
    <property type="entry name" value="Stress/Tellurium_Resist"/>
</dbReference>
<sequence length="692" mass="76993">MNELYLRRRLRLHVQPGTACVTPQRMAGMMQELEALGFVLADDLVSRLSTWSPEDAARLLRDATREMRKLVGAHRQHVPLHAGFPAQVMALSDAQLYLNAVSHYVSLRRIPSEGDERPPLLNNRSPRVVELGSLEDFEAICTRLAGAAASLSEQDRADLSWFMRQYQADVFRLLPAKFPFKENLALVAAQLMLHAGEDERTQRLLDEHCRTATDVLRLAAGLSGGDVSLAAPTRFTRFTRRQRRVLLGLLEGSPALTEDLRRRSEAFKRLGERLHPGEHAGRFPKTAEAFSVIRDALPFDTFNGRVERALASGDVMAAALALEARPGEYARRLDALLRKCDEPAVLVARFAALASRVSTAVLLQVLAHFKARDGQARLRVFFPKGDVAKVFAQRDAREPVDAHTARQVVHGCEQALLARFAALPSLGRCHVDPALAHHVVPLAQRAASKALRTLARGSRIPMPEGGFVRLFLWWMNGRSRVDIDLSVVLYGDDHRYIDTIAFYNLRGWGAHHSGDIVDAPQGAAEFIDLNVQMLRARGVRFVLMCVNSYSGQAYCDLPECFAGWMSRTDLNSGEPFEAKTVVDRVDLASDTRISLPLALDLQRREVLWADIGLQDHPRFANSVESNLAGVSLMLRALHEMVKPDLHTLMSLHARARGTLVDDPTDADTRFGTASGCTVTPWDQDLIRSEYLL</sequence>
<keyword evidence="2" id="KW-1185">Reference proteome</keyword>
<dbReference type="EMBL" id="CP015118">
    <property type="protein sequence ID" value="ARN21979.1"/>
    <property type="molecule type" value="Genomic_DNA"/>
</dbReference>
<dbReference type="STRING" id="946333.A4W93_19915"/>
<reference evidence="1 2" key="1">
    <citation type="submission" date="2016-04" db="EMBL/GenBank/DDBJ databases">
        <title>Complete genome sequence of natural rubber-degrading, novel Gram-negative bacterium, Rhizobacter gummiphilus strain NS21.</title>
        <authorList>
            <person name="Tabata M."/>
            <person name="Kasai D."/>
            <person name="Fukuda M."/>
        </authorList>
    </citation>
    <scope>NUCLEOTIDE SEQUENCE [LARGE SCALE GENOMIC DNA]</scope>
    <source>
        <strain evidence="1 2">NS21</strain>
    </source>
</reference>
<dbReference type="AlphaFoldDB" id="A0A1W6LCK7"/>
<dbReference type="OrthoDB" id="415622at2"/>
<evidence type="ECO:0000313" key="1">
    <source>
        <dbReference type="EMBL" id="ARN21979.1"/>
    </source>
</evidence>
<dbReference type="Gene3D" id="2.60.60.30">
    <property type="entry name" value="sav2460 like domains"/>
    <property type="match status" value="1"/>
</dbReference>
<organism evidence="1 2">
    <name type="scientific">Piscinibacter gummiphilus</name>
    <dbReference type="NCBI Taxonomy" id="946333"/>
    <lineage>
        <taxon>Bacteria</taxon>
        <taxon>Pseudomonadati</taxon>
        <taxon>Pseudomonadota</taxon>
        <taxon>Betaproteobacteria</taxon>
        <taxon>Burkholderiales</taxon>
        <taxon>Sphaerotilaceae</taxon>
        <taxon>Piscinibacter</taxon>
    </lineage>
</organism>
<proteinExistence type="predicted"/>
<name>A0A1W6LCK7_9BURK</name>
<dbReference type="Proteomes" id="UP000193427">
    <property type="component" value="Chromosome"/>
</dbReference>
<dbReference type="RefSeq" id="WP_085752275.1">
    <property type="nucleotide sequence ID" value="NZ_BSPR01000006.1"/>
</dbReference>
<accession>A0A1W6LCK7</accession>
<dbReference type="InterPro" id="IPR003325">
    <property type="entry name" value="TerD"/>
</dbReference>